<proteinExistence type="predicted"/>
<dbReference type="InterPro" id="IPR011008">
    <property type="entry name" value="Dimeric_a/b-barrel"/>
</dbReference>
<evidence type="ECO:0000313" key="1">
    <source>
        <dbReference type="EMBL" id="CAJ2511911.1"/>
    </source>
</evidence>
<gene>
    <name evidence="1" type="ORF">KHLLAP_LOCUS12379</name>
</gene>
<name>A0AAI8VVN3_9PEZI</name>
<evidence type="ECO:0000313" key="2">
    <source>
        <dbReference type="Proteomes" id="UP001295740"/>
    </source>
</evidence>
<protein>
    <submittedName>
        <fullName evidence="1">Uu.00g075360.m01.CDS01</fullName>
    </submittedName>
</protein>
<comment type="caution">
    <text evidence="1">The sequence shown here is derived from an EMBL/GenBank/DDBJ whole genome shotgun (WGS) entry which is preliminary data.</text>
</comment>
<dbReference type="Proteomes" id="UP001295740">
    <property type="component" value="Unassembled WGS sequence"/>
</dbReference>
<accession>A0AAI8VVN3</accession>
<organism evidence="1 2">
    <name type="scientific">Anthostomella pinea</name>
    <dbReference type="NCBI Taxonomy" id="933095"/>
    <lineage>
        <taxon>Eukaryota</taxon>
        <taxon>Fungi</taxon>
        <taxon>Dikarya</taxon>
        <taxon>Ascomycota</taxon>
        <taxon>Pezizomycotina</taxon>
        <taxon>Sordariomycetes</taxon>
        <taxon>Xylariomycetidae</taxon>
        <taxon>Xylariales</taxon>
        <taxon>Xylariaceae</taxon>
        <taxon>Anthostomella</taxon>
    </lineage>
</organism>
<sequence length="210" mass="23204">MAIIELVYPQFKSEGNILQTIEEEFFPIAVKTLHDGGVIDGIRGFIVSYNGIDVTSDVREVLVLEWPTEEKFTLFVKTEAFARFQAAMKPFVKGPPVLKLFETNEASKLFGSAPVLEILEIAPKETTDGEKARDVLQKVLDDMKKTKAAGAVYGTSLNLDQKQVVIVELFTDTAALQAAQETASRREFLESIHGLASVTQLVAKVEKMPL</sequence>
<dbReference type="Gene3D" id="3.30.70.100">
    <property type="match status" value="1"/>
</dbReference>
<dbReference type="AlphaFoldDB" id="A0AAI8VVN3"/>
<dbReference type="SUPFAM" id="SSF54909">
    <property type="entry name" value="Dimeric alpha+beta barrel"/>
    <property type="match status" value="1"/>
</dbReference>
<reference evidence="1" key="1">
    <citation type="submission" date="2023-10" db="EMBL/GenBank/DDBJ databases">
        <authorList>
            <person name="Hackl T."/>
        </authorList>
    </citation>
    <scope>NUCLEOTIDE SEQUENCE</scope>
</reference>
<keyword evidence="2" id="KW-1185">Reference proteome</keyword>
<dbReference type="EMBL" id="CAUWAG010000018">
    <property type="protein sequence ID" value="CAJ2511911.1"/>
    <property type="molecule type" value="Genomic_DNA"/>
</dbReference>